<comment type="similarity">
    <text evidence="1">Belongs to the glycosyl hydrolase 13 family.</text>
</comment>
<feature type="domain" description="Glycosyl hydrolase family 13 catalytic" evidence="2">
    <location>
        <begin position="22"/>
        <end position="415"/>
    </location>
</feature>
<protein>
    <submittedName>
        <fullName evidence="3">Alpha-glucosidase</fullName>
        <ecNumber evidence="3">3.2.1.20</ecNumber>
    </submittedName>
</protein>
<keyword evidence="3" id="KW-0326">Glycosidase</keyword>
<keyword evidence="4" id="KW-1185">Reference proteome</keyword>
<dbReference type="AlphaFoldDB" id="A0A840I4N3"/>
<dbReference type="PANTHER" id="PTHR10357:SF179">
    <property type="entry name" value="NEUTRAL AND BASIC AMINO ACID TRANSPORT PROTEIN RBAT"/>
    <property type="match status" value="1"/>
</dbReference>
<evidence type="ECO:0000313" key="4">
    <source>
        <dbReference type="Proteomes" id="UP000563524"/>
    </source>
</evidence>
<dbReference type="EMBL" id="JACHOB010000005">
    <property type="protein sequence ID" value="MBB4659747.1"/>
    <property type="molecule type" value="Genomic_DNA"/>
</dbReference>
<dbReference type="PANTHER" id="PTHR10357">
    <property type="entry name" value="ALPHA-AMYLASE FAMILY MEMBER"/>
    <property type="match status" value="1"/>
</dbReference>
<dbReference type="RefSeq" id="WP_183818668.1">
    <property type="nucleotide sequence ID" value="NZ_JACHOB010000005.1"/>
</dbReference>
<dbReference type="InterPro" id="IPR017853">
    <property type="entry name" value="GH"/>
</dbReference>
<dbReference type="GO" id="GO:0009313">
    <property type="term" value="P:oligosaccharide catabolic process"/>
    <property type="evidence" value="ECO:0007669"/>
    <property type="project" value="TreeGrafter"/>
</dbReference>
<organism evidence="3 4">
    <name type="scientific">Parvularcula dongshanensis</name>
    <dbReference type="NCBI Taxonomy" id="1173995"/>
    <lineage>
        <taxon>Bacteria</taxon>
        <taxon>Pseudomonadati</taxon>
        <taxon>Pseudomonadota</taxon>
        <taxon>Alphaproteobacteria</taxon>
        <taxon>Parvularculales</taxon>
        <taxon>Parvularculaceae</taxon>
        <taxon>Parvularcula</taxon>
    </lineage>
</organism>
<evidence type="ECO:0000259" key="2">
    <source>
        <dbReference type="SMART" id="SM00642"/>
    </source>
</evidence>
<dbReference type="InterPro" id="IPR045857">
    <property type="entry name" value="O16G_dom_2"/>
</dbReference>
<comment type="caution">
    <text evidence="3">The sequence shown here is derived from an EMBL/GenBank/DDBJ whole genome shotgun (WGS) entry which is preliminary data.</text>
</comment>
<evidence type="ECO:0000313" key="3">
    <source>
        <dbReference type="EMBL" id="MBB4659747.1"/>
    </source>
</evidence>
<dbReference type="SMART" id="SM00642">
    <property type="entry name" value="Aamy"/>
    <property type="match status" value="1"/>
</dbReference>
<proteinExistence type="inferred from homology"/>
<dbReference type="GO" id="GO:0004556">
    <property type="term" value="F:alpha-amylase activity"/>
    <property type="evidence" value="ECO:0007669"/>
    <property type="project" value="TreeGrafter"/>
</dbReference>
<keyword evidence="3" id="KW-0378">Hydrolase</keyword>
<dbReference type="SUPFAM" id="SSF51445">
    <property type="entry name" value="(Trans)glycosidases"/>
    <property type="match status" value="1"/>
</dbReference>
<accession>A0A840I4N3</accession>
<dbReference type="Proteomes" id="UP000563524">
    <property type="component" value="Unassembled WGS sequence"/>
</dbReference>
<evidence type="ECO:0000256" key="1">
    <source>
        <dbReference type="ARBA" id="ARBA00008061"/>
    </source>
</evidence>
<dbReference type="Gene3D" id="3.20.20.80">
    <property type="entry name" value="Glycosidases"/>
    <property type="match status" value="2"/>
</dbReference>
<dbReference type="InterPro" id="IPR006047">
    <property type="entry name" value="GH13_cat_dom"/>
</dbReference>
<reference evidence="3 4" key="1">
    <citation type="submission" date="2020-08" db="EMBL/GenBank/DDBJ databases">
        <title>Genomic Encyclopedia of Type Strains, Phase IV (KMG-IV): sequencing the most valuable type-strain genomes for metagenomic binning, comparative biology and taxonomic classification.</title>
        <authorList>
            <person name="Goeker M."/>
        </authorList>
    </citation>
    <scope>NUCLEOTIDE SEQUENCE [LARGE SCALE GENOMIC DNA]</scope>
    <source>
        <strain evidence="3 4">DSM 102850</strain>
    </source>
</reference>
<dbReference type="Gene3D" id="3.90.400.10">
    <property type="entry name" value="Oligo-1,6-glucosidase, Domain 2"/>
    <property type="match status" value="1"/>
</dbReference>
<gene>
    <name evidence="3" type="ORF">GGQ59_002288</name>
</gene>
<dbReference type="GO" id="GO:0004558">
    <property type="term" value="F:alpha-1,4-glucosidase activity"/>
    <property type="evidence" value="ECO:0007669"/>
    <property type="project" value="UniProtKB-EC"/>
</dbReference>
<dbReference type="EC" id="3.2.1.20" evidence="3"/>
<sequence>MGQKSDGGGAGRPWWHGAAIYQIYPRSFLDTTGSGLGDLPGITRKLDYVAGLGVDAVWLSPFYPSPDKDFGYDITRHCHVDPRFGTMDDLVALVERAHELGMKVIIDAVLNHTSDQHFWFKESRLDRTNPKADWYQWVDPKPDGTVPNNWLNRYGAPQWTWCPVREQYYRHQYLPSQPALNLSNPDVVEARLKFVDKWLDRGVDGLRFDAVAEYYADEGLRDNPPADPDDDEVTPVGRFNPFAWQKHVHDCNGEPVAKFVAGLQDQVECAGCTFTFSEIDVRWDAYRSLGRYTGGKEFNAAYTPDFMASSLLPSNFARIAESVERESSLRSLVWAVTNHDASRMVSRWAPQGADDELKAKVSKLGCAILTCLDGQISFFQGEELGLPDADYAYEELKDPQGIAFWPMGGGRDPIRHPFPWDGTPMAGFTTGGTPWLPVKEEVARLNVATQDGDEASVLNAWRRLLRLRQETPALRYGAMTVLDADDALGLLRLRREHDGEAVEAVFRLADVEIAPELPEGEVLDASAEGPLEPFGWRIVRLG</sequence>
<name>A0A840I4N3_9PROT</name>
<dbReference type="Pfam" id="PF00128">
    <property type="entry name" value="Alpha-amylase"/>
    <property type="match status" value="1"/>
</dbReference>